<comment type="caution">
    <text evidence="2">The sequence shown here is derived from an EMBL/GenBank/DDBJ whole genome shotgun (WGS) entry which is preliminary data.</text>
</comment>
<evidence type="ECO:0000313" key="3">
    <source>
        <dbReference type="Proteomes" id="UP000293671"/>
    </source>
</evidence>
<feature type="region of interest" description="Disordered" evidence="1">
    <location>
        <begin position="77"/>
        <end position="112"/>
    </location>
</feature>
<dbReference type="AlphaFoldDB" id="A0A4Q7V9C9"/>
<reference evidence="2 3" key="1">
    <citation type="submission" date="2019-02" db="EMBL/GenBank/DDBJ databases">
        <title>Genomic Encyclopedia of Type Strains, Phase IV (KMG-IV): sequencing the most valuable type-strain genomes for metagenomic binning, comparative biology and taxonomic classification.</title>
        <authorList>
            <person name="Goeker M."/>
        </authorList>
    </citation>
    <scope>NUCLEOTIDE SEQUENCE [LARGE SCALE GENOMIC DNA]</scope>
    <source>
        <strain evidence="2 3">DSM 19570</strain>
    </source>
</reference>
<protein>
    <submittedName>
        <fullName evidence="2">Uncharacterized protein</fullName>
    </submittedName>
</protein>
<dbReference type="Gene3D" id="2.20.70.150">
    <property type="match status" value="1"/>
</dbReference>
<name>A0A4Q7V9C9_9BURK</name>
<dbReference type="RefSeq" id="WP_130434983.1">
    <property type="nucleotide sequence ID" value="NZ_SHKP01000012.1"/>
</dbReference>
<keyword evidence="3" id="KW-1185">Reference proteome</keyword>
<sequence length="112" mass="11828">MKLRRVTTGHSEHGKAVVVSDTEVEGATFPLLSGAGFHRLWGADRPPRFPDAGAPPEYASYFPPLGGFRFMMFTVAPESSPRPPAADRPALLAETQSKLPGQGPVNATGGLA</sequence>
<organism evidence="2 3">
    <name type="scientific">Rivibacter subsaxonicus</name>
    <dbReference type="NCBI Taxonomy" id="457575"/>
    <lineage>
        <taxon>Bacteria</taxon>
        <taxon>Pseudomonadati</taxon>
        <taxon>Pseudomonadota</taxon>
        <taxon>Betaproteobacteria</taxon>
        <taxon>Burkholderiales</taxon>
        <taxon>Rivibacter</taxon>
    </lineage>
</organism>
<dbReference type="EMBL" id="SHKP01000012">
    <property type="protein sequence ID" value="RZT91282.1"/>
    <property type="molecule type" value="Genomic_DNA"/>
</dbReference>
<dbReference type="OrthoDB" id="713485at2"/>
<gene>
    <name evidence="2" type="ORF">EV670_3718</name>
</gene>
<dbReference type="Proteomes" id="UP000293671">
    <property type="component" value="Unassembled WGS sequence"/>
</dbReference>
<evidence type="ECO:0000313" key="2">
    <source>
        <dbReference type="EMBL" id="RZT91282.1"/>
    </source>
</evidence>
<accession>A0A4Q7V9C9</accession>
<evidence type="ECO:0000256" key="1">
    <source>
        <dbReference type="SAM" id="MobiDB-lite"/>
    </source>
</evidence>
<proteinExistence type="predicted"/>